<dbReference type="Gene3D" id="3.40.190.290">
    <property type="match status" value="1"/>
</dbReference>
<protein>
    <submittedName>
        <fullName evidence="6">HTH-type transcriptional activator CmpR</fullName>
    </submittedName>
</protein>
<dbReference type="PANTHER" id="PTHR30126">
    <property type="entry name" value="HTH-TYPE TRANSCRIPTIONAL REGULATOR"/>
    <property type="match status" value="1"/>
</dbReference>
<dbReference type="InterPro" id="IPR005119">
    <property type="entry name" value="LysR_subst-bd"/>
</dbReference>
<dbReference type="Pfam" id="PF00126">
    <property type="entry name" value="HTH_1"/>
    <property type="match status" value="1"/>
</dbReference>
<dbReference type="RefSeq" id="WP_145240249.1">
    <property type="nucleotide sequence ID" value="NZ_CP036273.1"/>
</dbReference>
<name>A0A517XV22_9BACT</name>
<evidence type="ECO:0000256" key="3">
    <source>
        <dbReference type="ARBA" id="ARBA00023125"/>
    </source>
</evidence>
<dbReference type="SUPFAM" id="SSF53850">
    <property type="entry name" value="Periplasmic binding protein-like II"/>
    <property type="match status" value="1"/>
</dbReference>
<dbReference type="SUPFAM" id="SSF46785">
    <property type="entry name" value="Winged helix' DNA-binding domain"/>
    <property type="match status" value="1"/>
</dbReference>
<evidence type="ECO:0000313" key="7">
    <source>
        <dbReference type="Proteomes" id="UP000319576"/>
    </source>
</evidence>
<dbReference type="EMBL" id="CP036273">
    <property type="protein sequence ID" value="QDU21363.1"/>
    <property type="molecule type" value="Genomic_DNA"/>
</dbReference>
<accession>A0A517XV22</accession>
<organism evidence="6 7">
    <name type="scientific">Urbifossiella limnaea</name>
    <dbReference type="NCBI Taxonomy" id="2528023"/>
    <lineage>
        <taxon>Bacteria</taxon>
        <taxon>Pseudomonadati</taxon>
        <taxon>Planctomycetota</taxon>
        <taxon>Planctomycetia</taxon>
        <taxon>Gemmatales</taxon>
        <taxon>Gemmataceae</taxon>
        <taxon>Urbifossiella</taxon>
    </lineage>
</organism>
<dbReference type="OrthoDB" id="9785745at2"/>
<evidence type="ECO:0000313" key="6">
    <source>
        <dbReference type="EMBL" id="QDU21363.1"/>
    </source>
</evidence>
<sequence length="302" mass="32497">MNPELPHLETFAEAAERSSFTAAARALGLTQAAVSQRIQVLERELGVPLFRRIGGKVEPTDAGRKLHDYARRILDLHREVRREVTGKEVPVTGRLAIAASSVPGEHLLPALLAAFGAKHPHVRVQAAVRDSAAVIGLVESGEVSVGLVGRKSDGAGLAFRHLADDRMVVIAPPGHGFARKNRVTLRQLAAHPLVLREPGSGLRHCFEKALDRVGRSLSDLRIALELGSNEAIKEAVLRGVGVAVLSTLAVRKDVVAGRLLALDVEGLVCDRELFVVTDRRRVLSPPARLFVTHLEAVPDLAS</sequence>
<evidence type="ECO:0000256" key="4">
    <source>
        <dbReference type="ARBA" id="ARBA00023163"/>
    </source>
</evidence>
<dbReference type="Pfam" id="PF03466">
    <property type="entry name" value="LysR_substrate"/>
    <property type="match status" value="1"/>
</dbReference>
<keyword evidence="7" id="KW-1185">Reference proteome</keyword>
<evidence type="ECO:0000256" key="2">
    <source>
        <dbReference type="ARBA" id="ARBA00023015"/>
    </source>
</evidence>
<dbReference type="CDD" id="cd08420">
    <property type="entry name" value="PBP2_CysL_like"/>
    <property type="match status" value="1"/>
</dbReference>
<evidence type="ECO:0000259" key="5">
    <source>
        <dbReference type="PROSITE" id="PS50931"/>
    </source>
</evidence>
<keyword evidence="4" id="KW-0804">Transcription</keyword>
<dbReference type="InterPro" id="IPR036390">
    <property type="entry name" value="WH_DNA-bd_sf"/>
</dbReference>
<feature type="domain" description="HTH lysR-type" evidence="5">
    <location>
        <begin position="3"/>
        <end position="60"/>
    </location>
</feature>
<dbReference type="PANTHER" id="PTHR30126:SF39">
    <property type="entry name" value="HTH-TYPE TRANSCRIPTIONAL REGULATOR CYSL"/>
    <property type="match status" value="1"/>
</dbReference>
<dbReference type="GO" id="GO:0000976">
    <property type="term" value="F:transcription cis-regulatory region binding"/>
    <property type="evidence" value="ECO:0007669"/>
    <property type="project" value="TreeGrafter"/>
</dbReference>
<dbReference type="KEGG" id="uli:ETAA1_33300"/>
<dbReference type="Proteomes" id="UP000319576">
    <property type="component" value="Chromosome"/>
</dbReference>
<dbReference type="PRINTS" id="PR00039">
    <property type="entry name" value="HTHLYSR"/>
</dbReference>
<proteinExistence type="inferred from homology"/>
<dbReference type="AlphaFoldDB" id="A0A517XV22"/>
<reference evidence="6 7" key="1">
    <citation type="submission" date="2019-02" db="EMBL/GenBank/DDBJ databases">
        <title>Deep-cultivation of Planctomycetes and their phenomic and genomic characterization uncovers novel biology.</title>
        <authorList>
            <person name="Wiegand S."/>
            <person name="Jogler M."/>
            <person name="Boedeker C."/>
            <person name="Pinto D."/>
            <person name="Vollmers J."/>
            <person name="Rivas-Marin E."/>
            <person name="Kohn T."/>
            <person name="Peeters S.H."/>
            <person name="Heuer A."/>
            <person name="Rast P."/>
            <person name="Oberbeckmann S."/>
            <person name="Bunk B."/>
            <person name="Jeske O."/>
            <person name="Meyerdierks A."/>
            <person name="Storesund J.E."/>
            <person name="Kallscheuer N."/>
            <person name="Luecker S."/>
            <person name="Lage O.M."/>
            <person name="Pohl T."/>
            <person name="Merkel B.J."/>
            <person name="Hornburger P."/>
            <person name="Mueller R.-W."/>
            <person name="Bruemmer F."/>
            <person name="Labrenz M."/>
            <person name="Spormann A.M."/>
            <person name="Op den Camp H."/>
            <person name="Overmann J."/>
            <person name="Amann R."/>
            <person name="Jetten M.S.M."/>
            <person name="Mascher T."/>
            <person name="Medema M.H."/>
            <person name="Devos D.P."/>
            <person name="Kaster A.-K."/>
            <person name="Ovreas L."/>
            <person name="Rohde M."/>
            <person name="Galperin M.Y."/>
            <person name="Jogler C."/>
        </authorList>
    </citation>
    <scope>NUCLEOTIDE SEQUENCE [LARGE SCALE GENOMIC DNA]</scope>
    <source>
        <strain evidence="6 7">ETA_A1</strain>
    </source>
</reference>
<keyword evidence="2" id="KW-0805">Transcription regulation</keyword>
<keyword evidence="3" id="KW-0238">DNA-binding</keyword>
<comment type="similarity">
    <text evidence="1">Belongs to the LysR transcriptional regulatory family.</text>
</comment>
<dbReference type="PROSITE" id="PS50931">
    <property type="entry name" value="HTH_LYSR"/>
    <property type="match status" value="1"/>
</dbReference>
<dbReference type="InterPro" id="IPR000847">
    <property type="entry name" value="LysR_HTH_N"/>
</dbReference>
<dbReference type="FunFam" id="1.10.10.10:FF:000001">
    <property type="entry name" value="LysR family transcriptional regulator"/>
    <property type="match status" value="1"/>
</dbReference>
<gene>
    <name evidence="6" type="primary">cmpR</name>
    <name evidence="6" type="ORF">ETAA1_33300</name>
</gene>
<dbReference type="NCBIfam" id="NF040786">
    <property type="entry name" value="LysR_Sec_metab"/>
    <property type="match status" value="1"/>
</dbReference>
<dbReference type="Gene3D" id="1.10.10.10">
    <property type="entry name" value="Winged helix-like DNA-binding domain superfamily/Winged helix DNA-binding domain"/>
    <property type="match status" value="1"/>
</dbReference>
<evidence type="ECO:0000256" key="1">
    <source>
        <dbReference type="ARBA" id="ARBA00009437"/>
    </source>
</evidence>
<dbReference type="GO" id="GO:0003700">
    <property type="term" value="F:DNA-binding transcription factor activity"/>
    <property type="evidence" value="ECO:0007669"/>
    <property type="project" value="InterPro"/>
</dbReference>
<dbReference type="InterPro" id="IPR047788">
    <property type="entry name" value="LysR-like_Sec_metab"/>
</dbReference>
<dbReference type="InterPro" id="IPR036388">
    <property type="entry name" value="WH-like_DNA-bd_sf"/>
</dbReference>